<dbReference type="OMA" id="NEWILFM"/>
<proteinExistence type="predicted"/>
<comment type="cofactor">
    <cofactor evidence="1">
        <name>a divalent metal cation</name>
        <dbReference type="ChEBI" id="CHEBI:60240"/>
    </cofactor>
</comment>
<dbReference type="InterPro" id="IPR027806">
    <property type="entry name" value="HARBI1_dom"/>
</dbReference>
<dbReference type="SUPFAM" id="SSF109709">
    <property type="entry name" value="KorB DNA-binding domain-like"/>
    <property type="match status" value="1"/>
</dbReference>
<feature type="domain" description="Transposase Helix-turn-helix" evidence="4">
    <location>
        <begin position="17"/>
        <end position="65"/>
    </location>
</feature>
<evidence type="ECO:0000256" key="2">
    <source>
        <dbReference type="ARBA" id="ARBA00022723"/>
    </source>
</evidence>
<evidence type="ECO:0008006" key="7">
    <source>
        <dbReference type="Google" id="ProtNLM"/>
    </source>
</evidence>
<evidence type="ECO:0000313" key="5">
    <source>
        <dbReference type="Ensembl" id="ENSPFOP00000020669.2"/>
    </source>
</evidence>
<reference evidence="6" key="1">
    <citation type="submission" date="2013-10" db="EMBL/GenBank/DDBJ databases">
        <authorList>
            <person name="Schartl M."/>
            <person name="Warren W."/>
        </authorList>
    </citation>
    <scope>NUCLEOTIDE SEQUENCE [LARGE SCALE GENOMIC DNA]</scope>
    <source>
        <strain evidence="6">female</strain>
    </source>
</reference>
<dbReference type="eggNOG" id="ENOG502SIPN">
    <property type="taxonomic scope" value="Eukaryota"/>
</dbReference>
<keyword evidence="6" id="KW-1185">Reference proteome</keyword>
<dbReference type="PANTHER" id="PTHR23080">
    <property type="entry name" value="THAP DOMAIN PROTEIN"/>
    <property type="match status" value="1"/>
</dbReference>
<sequence>VQRGGAAIDLTSSTRTLQPIDEFFLFLNYLALGSKQRDLAERYGVHQSTVSRIITAWTNFLFTVLGSIRIWIPEDQIHRNLPANFKDYPDTTVILDCTELRCQCPSSPVLQSEVFSSYKSHCTLVPCKVYRPAFLSGRSQMSAGEVMETQAIARLRVHVERLIRRVKEHKLFESEIPLCLFGSINQLYTVACLLTNYE</sequence>
<name>A0A087YRL6_POEFO</name>
<dbReference type="Pfam" id="PF13613">
    <property type="entry name" value="HTH_Tnp_4"/>
    <property type="match status" value="1"/>
</dbReference>
<dbReference type="Proteomes" id="UP000028760">
    <property type="component" value="Unassembled WGS sequence"/>
</dbReference>
<feature type="domain" description="DDE Tnp4" evidence="3">
    <location>
        <begin position="136"/>
        <end position="196"/>
    </location>
</feature>
<evidence type="ECO:0000313" key="6">
    <source>
        <dbReference type="Proteomes" id="UP000028760"/>
    </source>
</evidence>
<protein>
    <recommendedName>
        <fullName evidence="7">DDE Tnp4 domain-containing protein</fullName>
    </recommendedName>
</protein>
<dbReference type="PANTHER" id="PTHR23080:SF133">
    <property type="entry name" value="SI:CH211-262I1.5-RELATED"/>
    <property type="match status" value="1"/>
</dbReference>
<evidence type="ECO:0000259" key="4">
    <source>
        <dbReference type="Pfam" id="PF13613"/>
    </source>
</evidence>
<dbReference type="Pfam" id="PF13359">
    <property type="entry name" value="DDE_Tnp_4"/>
    <property type="match status" value="1"/>
</dbReference>
<keyword evidence="2" id="KW-0479">Metal-binding</keyword>
<organism evidence="5 6">
    <name type="scientific">Poecilia formosa</name>
    <name type="common">Amazon molly</name>
    <name type="synonym">Limia formosa</name>
    <dbReference type="NCBI Taxonomy" id="48698"/>
    <lineage>
        <taxon>Eukaryota</taxon>
        <taxon>Metazoa</taxon>
        <taxon>Chordata</taxon>
        <taxon>Craniata</taxon>
        <taxon>Vertebrata</taxon>
        <taxon>Euteleostomi</taxon>
        <taxon>Actinopterygii</taxon>
        <taxon>Neopterygii</taxon>
        <taxon>Teleostei</taxon>
        <taxon>Neoteleostei</taxon>
        <taxon>Acanthomorphata</taxon>
        <taxon>Ovalentaria</taxon>
        <taxon>Atherinomorphae</taxon>
        <taxon>Cyprinodontiformes</taxon>
        <taxon>Poeciliidae</taxon>
        <taxon>Poeciliinae</taxon>
        <taxon>Poecilia</taxon>
    </lineage>
</organism>
<evidence type="ECO:0000256" key="1">
    <source>
        <dbReference type="ARBA" id="ARBA00001968"/>
    </source>
</evidence>
<dbReference type="InterPro" id="IPR027805">
    <property type="entry name" value="Transposase_HTH_dom"/>
</dbReference>
<dbReference type="GeneTree" id="ENSGT00940000164656"/>
<dbReference type="GO" id="GO:0046872">
    <property type="term" value="F:metal ion binding"/>
    <property type="evidence" value="ECO:0007669"/>
    <property type="project" value="UniProtKB-KW"/>
</dbReference>
<evidence type="ECO:0000259" key="3">
    <source>
        <dbReference type="Pfam" id="PF13359"/>
    </source>
</evidence>
<reference evidence="5" key="3">
    <citation type="submission" date="2025-09" db="UniProtKB">
        <authorList>
            <consortium name="Ensembl"/>
        </authorList>
    </citation>
    <scope>IDENTIFICATION</scope>
</reference>
<dbReference type="Ensembl" id="ENSPFOT00000020693.2">
    <property type="protein sequence ID" value="ENSPFOP00000020669.2"/>
    <property type="gene ID" value="ENSPFOG00000020543.2"/>
</dbReference>
<accession>A0A087YRL6</accession>
<dbReference type="EMBL" id="AYCK01001983">
    <property type="status" value="NOT_ANNOTATED_CDS"/>
    <property type="molecule type" value="Genomic_DNA"/>
</dbReference>
<dbReference type="AlphaFoldDB" id="A0A087YRL6"/>
<reference evidence="5" key="2">
    <citation type="submission" date="2025-08" db="UniProtKB">
        <authorList>
            <consortium name="Ensembl"/>
        </authorList>
    </citation>
    <scope>IDENTIFICATION</scope>
</reference>